<dbReference type="InterPro" id="IPR006195">
    <property type="entry name" value="aa-tRNA-synth_II"/>
</dbReference>
<keyword evidence="16" id="KW-1185">Reference proteome</keyword>
<feature type="transmembrane region" description="Helical" evidence="13">
    <location>
        <begin position="562"/>
        <end position="584"/>
    </location>
</feature>
<dbReference type="PROSITE" id="PS50862">
    <property type="entry name" value="AA_TRNA_LIGASE_II"/>
    <property type="match status" value="1"/>
</dbReference>
<protein>
    <recommendedName>
        <fullName evidence="3 12">Lysine--tRNA ligase</fullName>
        <ecNumber evidence="3 12">6.1.1.6</ecNumber>
    </recommendedName>
    <alternativeName>
        <fullName evidence="10 12">Lysyl-tRNA synthetase</fullName>
    </alternativeName>
</protein>
<evidence type="ECO:0000256" key="13">
    <source>
        <dbReference type="SAM" id="Phobius"/>
    </source>
</evidence>
<reference evidence="15 16" key="1">
    <citation type="submission" date="2020-12" db="EMBL/GenBank/DDBJ databases">
        <title>Concerted genomic and epigenomic changes stabilize Arabidopsis allopolyploids.</title>
        <authorList>
            <person name="Chen Z."/>
        </authorList>
    </citation>
    <scope>NUCLEOTIDE SEQUENCE [LARGE SCALE GENOMIC DNA]</scope>
    <source>
        <strain evidence="15">Allo738</strain>
        <tissue evidence="15">Leaf</tissue>
    </source>
</reference>
<keyword evidence="7" id="KW-0067">ATP-binding</keyword>
<evidence type="ECO:0000256" key="3">
    <source>
        <dbReference type="ARBA" id="ARBA00013166"/>
    </source>
</evidence>
<dbReference type="CDD" id="cd04322">
    <property type="entry name" value="LysRS_N"/>
    <property type="match status" value="1"/>
</dbReference>
<dbReference type="Pfam" id="PF01336">
    <property type="entry name" value="tRNA_anti-codon"/>
    <property type="match status" value="1"/>
</dbReference>
<evidence type="ECO:0000256" key="12">
    <source>
        <dbReference type="RuleBase" id="RU003748"/>
    </source>
</evidence>
<keyword evidence="5" id="KW-0436">Ligase</keyword>
<dbReference type="PANTHER" id="PTHR42918:SF9">
    <property type="entry name" value="LYSINE--TRNA LIGASE"/>
    <property type="match status" value="1"/>
</dbReference>
<dbReference type="PIRSF" id="PIRSF039101">
    <property type="entry name" value="LysRS2"/>
    <property type="match status" value="1"/>
</dbReference>
<keyword evidence="6" id="KW-0547">Nucleotide-binding</keyword>
<name>A0A8T1ZSQ0_9BRAS</name>
<dbReference type="InterPro" id="IPR044136">
    <property type="entry name" value="Lys-tRNA-ligase_II_N"/>
</dbReference>
<dbReference type="InterPro" id="IPR018149">
    <property type="entry name" value="Lys-tRNA-synth_II_C"/>
</dbReference>
<dbReference type="GO" id="GO:0004824">
    <property type="term" value="F:lysine-tRNA ligase activity"/>
    <property type="evidence" value="ECO:0007669"/>
    <property type="project" value="UniProtKB-EC"/>
</dbReference>
<dbReference type="NCBIfam" id="TIGR00499">
    <property type="entry name" value="lysS_bact"/>
    <property type="match status" value="1"/>
</dbReference>
<comment type="caution">
    <text evidence="15">The sequence shown here is derived from an EMBL/GenBank/DDBJ whole genome shotgun (WGS) entry which is preliminary data.</text>
</comment>
<dbReference type="GO" id="GO:0000049">
    <property type="term" value="F:tRNA binding"/>
    <property type="evidence" value="ECO:0007669"/>
    <property type="project" value="TreeGrafter"/>
</dbReference>
<keyword evidence="13" id="KW-0472">Membrane</keyword>
<keyword evidence="4" id="KW-0963">Cytoplasm</keyword>
<evidence type="ECO:0000256" key="10">
    <source>
        <dbReference type="ARBA" id="ARBA00030563"/>
    </source>
</evidence>
<comment type="similarity">
    <text evidence="2">Belongs to the class-II aminoacyl-tRNA synthetase family.</text>
</comment>
<proteinExistence type="inferred from homology"/>
<keyword evidence="9" id="KW-0030">Aminoacyl-tRNA synthetase</keyword>
<evidence type="ECO:0000256" key="5">
    <source>
        <dbReference type="ARBA" id="ARBA00022598"/>
    </source>
</evidence>
<dbReference type="HAMAP" id="MF_00252">
    <property type="entry name" value="Lys_tRNA_synth_class2"/>
    <property type="match status" value="1"/>
</dbReference>
<evidence type="ECO:0000256" key="9">
    <source>
        <dbReference type="ARBA" id="ARBA00023146"/>
    </source>
</evidence>
<comment type="subcellular location">
    <subcellularLocation>
        <location evidence="1">Cytoplasm</location>
    </subcellularLocation>
</comment>
<evidence type="ECO:0000259" key="14">
    <source>
        <dbReference type="PROSITE" id="PS50862"/>
    </source>
</evidence>
<dbReference type="InterPro" id="IPR004364">
    <property type="entry name" value="Aa-tRNA-synt_II"/>
</dbReference>
<evidence type="ECO:0000256" key="7">
    <source>
        <dbReference type="ARBA" id="ARBA00022840"/>
    </source>
</evidence>
<dbReference type="CDD" id="cd00775">
    <property type="entry name" value="LysRS_core"/>
    <property type="match status" value="1"/>
</dbReference>
<dbReference type="EMBL" id="JAEFBK010000010">
    <property type="protein sequence ID" value="KAG7561593.1"/>
    <property type="molecule type" value="Genomic_DNA"/>
</dbReference>
<dbReference type="GO" id="GO:0006430">
    <property type="term" value="P:lysyl-tRNA aminoacylation"/>
    <property type="evidence" value="ECO:0007669"/>
    <property type="project" value="InterPro"/>
</dbReference>
<dbReference type="InterPro" id="IPR002313">
    <property type="entry name" value="Lys-tRNA-ligase_II"/>
</dbReference>
<evidence type="ECO:0000313" key="16">
    <source>
        <dbReference type="Proteomes" id="UP000694240"/>
    </source>
</evidence>
<dbReference type="InterPro" id="IPR034762">
    <property type="entry name" value="Lys-tRNA-ligase_II_bac/euk"/>
</dbReference>
<dbReference type="FunFam" id="2.40.50.140:FF:000050">
    <property type="entry name" value="Lysine--tRNA ligase"/>
    <property type="match status" value="1"/>
</dbReference>
<dbReference type="InterPro" id="IPR004365">
    <property type="entry name" value="NA-bd_OB_tRNA"/>
</dbReference>
<evidence type="ECO:0000256" key="4">
    <source>
        <dbReference type="ARBA" id="ARBA00022490"/>
    </source>
</evidence>
<gene>
    <name evidence="15" type="ORF">ISN45_Aa05g029870</name>
</gene>
<dbReference type="Pfam" id="PF00152">
    <property type="entry name" value="tRNA-synt_2"/>
    <property type="match status" value="1"/>
</dbReference>
<evidence type="ECO:0000313" key="15">
    <source>
        <dbReference type="EMBL" id="KAG7561593.1"/>
    </source>
</evidence>
<dbReference type="GO" id="GO:0005829">
    <property type="term" value="C:cytosol"/>
    <property type="evidence" value="ECO:0007669"/>
    <property type="project" value="TreeGrafter"/>
</dbReference>
<keyword evidence="8" id="KW-0648">Protein biosynthesis</keyword>
<accession>A0A8T1ZSQ0</accession>
<dbReference type="AlphaFoldDB" id="A0A8T1ZSQ0"/>
<comment type="catalytic activity">
    <reaction evidence="11 12">
        <text>tRNA(Lys) + L-lysine + ATP = L-lysyl-tRNA(Lys) + AMP + diphosphate</text>
        <dbReference type="Rhea" id="RHEA:20792"/>
        <dbReference type="Rhea" id="RHEA-COMP:9696"/>
        <dbReference type="Rhea" id="RHEA-COMP:9697"/>
        <dbReference type="ChEBI" id="CHEBI:30616"/>
        <dbReference type="ChEBI" id="CHEBI:32551"/>
        <dbReference type="ChEBI" id="CHEBI:33019"/>
        <dbReference type="ChEBI" id="CHEBI:78442"/>
        <dbReference type="ChEBI" id="CHEBI:78529"/>
        <dbReference type="ChEBI" id="CHEBI:456215"/>
        <dbReference type="EC" id="6.1.1.6"/>
    </reaction>
</comment>
<keyword evidence="13" id="KW-0812">Transmembrane</keyword>
<dbReference type="FunFam" id="3.30.930.10:FF:000238">
    <property type="entry name" value="Lysine--tRNA ligase"/>
    <property type="match status" value="1"/>
</dbReference>
<evidence type="ECO:0000256" key="8">
    <source>
        <dbReference type="ARBA" id="ARBA00022917"/>
    </source>
</evidence>
<dbReference type="NCBIfam" id="NF001756">
    <property type="entry name" value="PRK00484.1"/>
    <property type="match status" value="1"/>
</dbReference>
<sequence>MKKRPDNLQGRSQKPILDMEAKEYFENRLMYLAAKKKKGENPYPHKFLVSMSISEFIEKYTTLSNGDHVEDDLVSLAGRIMSKRSSSSKLFFYDLHNCGSRVQVTVDASKSELDEAEFTRVHANVKHGDIVGVSGFPGKTKRGELSIFPRSFTVLSHCLHMLQKPGPDDLGPNWVPGKPRTPETYILKDQEIRYRHRYLDLMLNDEVCQIFMTKTKIIKYIRRYLDDLDFLEVETPMMNMIAGGASARRFATHHNDMNMKMFMRITPELYLKQLVVGGFERVYEIGKQFRNEGIDLTHNPEFTTCEFYMAFADYNDLIEMSEKLLSGMVKELTGGYKIKYHANGYDKEPTEIDFTPPFRRIDMMVELDKVANLNIPKDLASWEANRYLIDACERFDVTCPPPKTTARLLKKLVGHFLEGTCVNPTFIMNQPKIMSPLAKCHRSNEFLTERFELFVNQHELCNAYTELNDPVEQRQRFADQLKDRRYGDDEAMAMDETFCTALEYGLPPTGGWRMGIDRLVMLLTDSQNIKEVLLFPTMKPGQDEPAALRQWKQTTESTEEDLCCGLCIIFCLLFILCYACFKVFW</sequence>
<evidence type="ECO:0000256" key="6">
    <source>
        <dbReference type="ARBA" id="ARBA00022741"/>
    </source>
</evidence>
<evidence type="ECO:0000256" key="1">
    <source>
        <dbReference type="ARBA" id="ARBA00004496"/>
    </source>
</evidence>
<dbReference type="Proteomes" id="UP000694240">
    <property type="component" value="Chromosome 10"/>
</dbReference>
<dbReference type="GO" id="GO:0005524">
    <property type="term" value="F:ATP binding"/>
    <property type="evidence" value="ECO:0007669"/>
    <property type="project" value="UniProtKB-KW"/>
</dbReference>
<dbReference type="PANTHER" id="PTHR42918">
    <property type="entry name" value="LYSYL-TRNA SYNTHETASE"/>
    <property type="match status" value="1"/>
</dbReference>
<evidence type="ECO:0000256" key="11">
    <source>
        <dbReference type="ARBA" id="ARBA00048573"/>
    </source>
</evidence>
<organism evidence="15 16">
    <name type="scientific">Arabidopsis thaliana x Arabidopsis arenosa</name>
    <dbReference type="NCBI Taxonomy" id="1240361"/>
    <lineage>
        <taxon>Eukaryota</taxon>
        <taxon>Viridiplantae</taxon>
        <taxon>Streptophyta</taxon>
        <taxon>Embryophyta</taxon>
        <taxon>Tracheophyta</taxon>
        <taxon>Spermatophyta</taxon>
        <taxon>Magnoliopsida</taxon>
        <taxon>eudicotyledons</taxon>
        <taxon>Gunneridae</taxon>
        <taxon>Pentapetalae</taxon>
        <taxon>rosids</taxon>
        <taxon>malvids</taxon>
        <taxon>Brassicales</taxon>
        <taxon>Brassicaceae</taxon>
        <taxon>Camelineae</taxon>
        <taxon>Arabidopsis</taxon>
    </lineage>
</organism>
<feature type="domain" description="Aminoacyl-transfer RNA synthetases class-II family profile" evidence="14">
    <location>
        <begin position="211"/>
        <end position="540"/>
    </location>
</feature>
<evidence type="ECO:0000256" key="2">
    <source>
        <dbReference type="ARBA" id="ARBA00008226"/>
    </source>
</evidence>
<dbReference type="EC" id="6.1.1.6" evidence="3 12"/>
<keyword evidence="13" id="KW-1133">Transmembrane helix</keyword>